<dbReference type="PANTHER" id="PTHR47691:SF3">
    <property type="entry name" value="HTH-TYPE TRANSCRIPTIONAL REGULATOR RV0890C-RELATED"/>
    <property type="match status" value="1"/>
</dbReference>
<keyword evidence="3" id="KW-1185">Reference proteome</keyword>
<dbReference type="Gene3D" id="3.40.50.300">
    <property type="entry name" value="P-loop containing nucleotide triphosphate hydrolases"/>
    <property type="match status" value="1"/>
</dbReference>
<dbReference type="PANTHER" id="PTHR47691">
    <property type="entry name" value="REGULATOR-RELATED"/>
    <property type="match status" value="1"/>
</dbReference>
<protein>
    <submittedName>
        <fullName evidence="2">XRE family transcriptional regulator</fullName>
    </submittedName>
</protein>
<proteinExistence type="predicted"/>
<dbReference type="GO" id="GO:0003677">
    <property type="term" value="F:DNA binding"/>
    <property type="evidence" value="ECO:0007669"/>
    <property type="project" value="InterPro"/>
</dbReference>
<feature type="domain" description="HTH cro/C1-type" evidence="1">
    <location>
        <begin position="23"/>
        <end position="78"/>
    </location>
</feature>
<comment type="caution">
    <text evidence="2">The sequence shown here is derived from an EMBL/GenBank/DDBJ whole genome shotgun (WGS) entry which is preliminary data.</text>
</comment>
<evidence type="ECO:0000259" key="1">
    <source>
        <dbReference type="PROSITE" id="PS50943"/>
    </source>
</evidence>
<dbReference type="Proteomes" id="UP000619293">
    <property type="component" value="Unassembled WGS sequence"/>
</dbReference>
<dbReference type="Pfam" id="PF13560">
    <property type="entry name" value="HTH_31"/>
    <property type="match status" value="1"/>
</dbReference>
<dbReference type="CDD" id="cd00093">
    <property type="entry name" value="HTH_XRE"/>
    <property type="match status" value="1"/>
</dbReference>
<accession>A0A8J3K963</accession>
<dbReference type="InterPro" id="IPR001387">
    <property type="entry name" value="Cro/C1-type_HTH"/>
</dbReference>
<name>A0A8J3K963_9ACTN</name>
<evidence type="ECO:0000313" key="3">
    <source>
        <dbReference type="Proteomes" id="UP000619293"/>
    </source>
</evidence>
<evidence type="ECO:0000313" key="2">
    <source>
        <dbReference type="EMBL" id="GIF92463.1"/>
    </source>
</evidence>
<gene>
    <name evidence="2" type="ORF">Cch02nite_59070</name>
</gene>
<dbReference type="InterPro" id="IPR027417">
    <property type="entry name" value="P-loop_NTPase"/>
</dbReference>
<dbReference type="SUPFAM" id="SSF48452">
    <property type="entry name" value="TPR-like"/>
    <property type="match status" value="1"/>
</dbReference>
<dbReference type="SMART" id="SM00530">
    <property type="entry name" value="HTH_XRE"/>
    <property type="match status" value="1"/>
</dbReference>
<organism evidence="2 3">
    <name type="scientific">Catellatospora chokoriensis</name>
    <dbReference type="NCBI Taxonomy" id="310353"/>
    <lineage>
        <taxon>Bacteria</taxon>
        <taxon>Bacillati</taxon>
        <taxon>Actinomycetota</taxon>
        <taxon>Actinomycetes</taxon>
        <taxon>Micromonosporales</taxon>
        <taxon>Micromonosporaceae</taxon>
        <taxon>Catellatospora</taxon>
    </lineage>
</organism>
<dbReference type="EMBL" id="BONG01000046">
    <property type="protein sequence ID" value="GIF92463.1"/>
    <property type="molecule type" value="Genomic_DNA"/>
</dbReference>
<dbReference type="InterPro" id="IPR010982">
    <property type="entry name" value="Lambda_DNA-bd_dom_sf"/>
</dbReference>
<dbReference type="Gene3D" id="1.25.40.10">
    <property type="entry name" value="Tetratricopeptide repeat domain"/>
    <property type="match status" value="1"/>
</dbReference>
<dbReference type="SUPFAM" id="SSF52540">
    <property type="entry name" value="P-loop containing nucleoside triphosphate hydrolases"/>
    <property type="match status" value="1"/>
</dbReference>
<sequence>MAPGHPVPAEAADASAASFSALLRAHRDAARLTQSELAARAGLGVRTVRDLEHGRAARPQRSTVELLVGALSLTGDAAAEFHLAARGQVSTPPARPAFTLPAPPELYGRAEESAALIEHLAAQPGLTTLVGLAGVGKSALAITVAHQAQQRFPAGVRAISVAAGDTVNDVRDVICAVLEVARPADLPTRLAEPVLLMLDAVDRSPDASRTVLAELFAVAPMLRVLASARAPLGPVGEQVWPLGPLALPPAGTRSLAEAERHPASALFLARWRQVRRAPADVEVEALVTLVRRLGGLPLAIELAAARGRVLDPAEMLARYGNRLLELGSADVAASPPVVTLRDVVTASYRLLEPAQREALRRLAVFGYRWSVELAEDLLGPQVDVVPVLERLVELGLVQVRGSGAFRFVLLDVVKEYATEQAAVAGELAEARRQHGVVFARFAARTAPTMVGPTLAAAVARLDDVASDLWAALVHAAEHDPHTALCLASKLPRWWRFRGRDQQGRQWLLRLLDDPRTADADPIVRAWANLGVVQLAAEHGAGRAELARGETALAAFLLVGDVTGELAARGVLQVVHQSAGEYDDARRHGEATLALATRTGRVDDMAVAQHNLIWHDLREADLAAAQRRLAAVDRLSARSGEHKLRALARANLAEVLRLDGRYDEAVRVGLQAAEMLAEVGNPGERRRLVGVVGLAYAQGGRLEEAEKTLSDIRAALVEEPGPGPDMLDAAEPEEDWHCAMIEATVAWQRGHRTLAASWFAAAARLTSGLNDRRDMMEALVGLAATSNEPAEVVARLYELRDSTGISLTPHALGLLSHL</sequence>
<reference evidence="2 3" key="1">
    <citation type="submission" date="2021-01" db="EMBL/GenBank/DDBJ databases">
        <title>Whole genome shotgun sequence of Catellatospora chokoriensis NBRC 107358.</title>
        <authorList>
            <person name="Komaki H."/>
            <person name="Tamura T."/>
        </authorList>
    </citation>
    <scope>NUCLEOTIDE SEQUENCE [LARGE SCALE GENOMIC DNA]</scope>
    <source>
        <strain evidence="2 3">NBRC 107358</strain>
    </source>
</reference>
<dbReference type="Gene3D" id="1.10.260.40">
    <property type="entry name" value="lambda repressor-like DNA-binding domains"/>
    <property type="match status" value="1"/>
</dbReference>
<dbReference type="InterPro" id="IPR011990">
    <property type="entry name" value="TPR-like_helical_dom_sf"/>
</dbReference>
<dbReference type="RefSeq" id="WP_191838570.1">
    <property type="nucleotide sequence ID" value="NZ_BAAALB010000005.1"/>
</dbReference>
<dbReference type="SUPFAM" id="SSF47413">
    <property type="entry name" value="lambda repressor-like DNA-binding domains"/>
    <property type="match status" value="1"/>
</dbReference>
<dbReference type="PROSITE" id="PS50943">
    <property type="entry name" value="HTH_CROC1"/>
    <property type="match status" value="1"/>
</dbReference>
<dbReference type="AlphaFoldDB" id="A0A8J3K963"/>